<evidence type="ECO:0000256" key="1">
    <source>
        <dbReference type="SAM" id="MobiDB-lite"/>
    </source>
</evidence>
<protein>
    <submittedName>
        <fullName evidence="2">Uncharacterized protein</fullName>
    </submittedName>
</protein>
<evidence type="ECO:0000313" key="3">
    <source>
        <dbReference type="Proteomes" id="UP000298493"/>
    </source>
</evidence>
<dbReference type="EMBL" id="SNSC02000012">
    <property type="protein sequence ID" value="TID19466.1"/>
    <property type="molecule type" value="Genomic_DNA"/>
</dbReference>
<name>A0A4Z1P0A2_9PEZI</name>
<feature type="compositionally biased region" description="Low complexity" evidence="1">
    <location>
        <begin position="75"/>
        <end position="91"/>
    </location>
</feature>
<evidence type="ECO:0000313" key="2">
    <source>
        <dbReference type="EMBL" id="TID19466.1"/>
    </source>
</evidence>
<keyword evidence="3" id="KW-1185">Reference proteome</keyword>
<reference evidence="2 3" key="1">
    <citation type="submission" date="2019-04" db="EMBL/GenBank/DDBJ databases">
        <title>High contiguity whole genome sequence and gene annotation resource for two Venturia nashicola isolates.</title>
        <authorList>
            <person name="Prokchorchik M."/>
            <person name="Won K."/>
            <person name="Lee Y."/>
            <person name="Choi E.D."/>
            <person name="Segonzac C."/>
            <person name="Sohn K.H."/>
        </authorList>
    </citation>
    <scope>NUCLEOTIDE SEQUENCE [LARGE SCALE GENOMIC DNA]</scope>
    <source>
        <strain evidence="2 3">PRI2</strain>
    </source>
</reference>
<comment type="caution">
    <text evidence="2">The sequence shown here is derived from an EMBL/GenBank/DDBJ whole genome shotgun (WGS) entry which is preliminary data.</text>
</comment>
<accession>A0A4Z1P0A2</accession>
<feature type="compositionally biased region" description="Polar residues" evidence="1">
    <location>
        <begin position="37"/>
        <end position="51"/>
    </location>
</feature>
<organism evidence="2 3">
    <name type="scientific">Venturia nashicola</name>
    <dbReference type="NCBI Taxonomy" id="86259"/>
    <lineage>
        <taxon>Eukaryota</taxon>
        <taxon>Fungi</taxon>
        <taxon>Dikarya</taxon>
        <taxon>Ascomycota</taxon>
        <taxon>Pezizomycotina</taxon>
        <taxon>Dothideomycetes</taxon>
        <taxon>Pleosporomycetidae</taxon>
        <taxon>Venturiales</taxon>
        <taxon>Venturiaceae</taxon>
        <taxon>Venturia</taxon>
    </lineage>
</organism>
<sequence>MGCTSSKESSHPTPSKPIGGANNNNNNINNDKDKDNSQPVKTVQTNFSDVNYTDPASGRGDTAYALSEVPEAQRPSVVSEVSSPLPAAGSSSGVGGAVSGDGVGNGVLGGGVIGKVDGEVGGRKEVMGEVPWDALSPGSTPRGGA</sequence>
<feature type="region of interest" description="Disordered" evidence="1">
    <location>
        <begin position="1"/>
        <end position="108"/>
    </location>
</feature>
<dbReference type="AlphaFoldDB" id="A0A4Z1P0A2"/>
<proteinExistence type="predicted"/>
<feature type="compositionally biased region" description="Gly residues" evidence="1">
    <location>
        <begin position="92"/>
        <end position="108"/>
    </location>
</feature>
<feature type="compositionally biased region" description="Polar residues" evidence="1">
    <location>
        <begin position="1"/>
        <end position="13"/>
    </location>
</feature>
<gene>
    <name evidence="2" type="ORF">E6O75_ATG06804</name>
</gene>
<dbReference type="Proteomes" id="UP000298493">
    <property type="component" value="Unassembled WGS sequence"/>
</dbReference>